<keyword evidence="4" id="KW-1185">Reference proteome</keyword>
<sequence length="257" mass="27438">MLKLTGDFHMSRLQGKRALITGGTSGIGLETAKLFVAEGARVIVTGVNPDSIAKAKVELGNDVLVVSADSADVNAQKALAQTVKEHFGELDIAFLNAGISMYMPIEVWTEEMFDRIYDINVKGPYFLMQALLPVFASSASVVFNTSINAHTGPENSSVYGSTKAALLNMSKTLSNELLSRGIRINAVSPGPVDTPLYDKAGIPIEYHDQVMKDIVATIPAGRFGKPQEVAQAVLYFASDESAWTVGSEIIIDGGVSI</sequence>
<dbReference type="PROSITE" id="PS00061">
    <property type="entry name" value="ADH_SHORT"/>
    <property type="match status" value="1"/>
</dbReference>
<name>E0SL75_DICD3</name>
<dbReference type="EMBL" id="CP002038">
    <property type="protein sequence ID" value="ADM98110.1"/>
    <property type="molecule type" value="Genomic_DNA"/>
</dbReference>
<dbReference type="Pfam" id="PF13561">
    <property type="entry name" value="adh_short_C2"/>
    <property type="match status" value="1"/>
</dbReference>
<dbReference type="AlphaFoldDB" id="E0SL75"/>
<dbReference type="FunFam" id="3.40.50.720:FF:000084">
    <property type="entry name" value="Short-chain dehydrogenase reductase"/>
    <property type="match status" value="1"/>
</dbReference>
<proteinExistence type="inferred from homology"/>
<dbReference type="NCBIfam" id="NF005075">
    <property type="entry name" value="PRK06500.1"/>
    <property type="match status" value="1"/>
</dbReference>
<comment type="similarity">
    <text evidence="1">Belongs to the short-chain dehydrogenases/reductases (SDR) family.</text>
</comment>
<dbReference type="InterPro" id="IPR051122">
    <property type="entry name" value="SDR_DHRS6-like"/>
</dbReference>
<dbReference type="InterPro" id="IPR002347">
    <property type="entry name" value="SDR_fam"/>
</dbReference>
<evidence type="ECO:0000256" key="2">
    <source>
        <dbReference type="ARBA" id="ARBA00023002"/>
    </source>
</evidence>
<dbReference type="CDD" id="cd05233">
    <property type="entry name" value="SDR_c"/>
    <property type="match status" value="1"/>
</dbReference>
<dbReference type="PANTHER" id="PTHR43477">
    <property type="entry name" value="DIHYDROANTICAPSIN 7-DEHYDROGENASE"/>
    <property type="match status" value="1"/>
</dbReference>
<dbReference type="PANTHER" id="PTHR43477:SF1">
    <property type="entry name" value="DIHYDROANTICAPSIN 7-DEHYDROGENASE"/>
    <property type="match status" value="1"/>
</dbReference>
<dbReference type="HOGENOM" id="CLU_010194_1_0_6"/>
<dbReference type="KEGG" id="ddd:Dda3937_01236"/>
<protein>
    <submittedName>
        <fullName evidence="3">Oxidoreductase</fullName>
    </submittedName>
</protein>
<reference evidence="3 4" key="1">
    <citation type="journal article" date="2011" name="J. Bacteriol.">
        <title>Genome sequence of the plant-pathogenic bacterium Dickeya dadantii 3937.</title>
        <authorList>
            <person name="Glasner J.D."/>
            <person name="Yang C.H."/>
            <person name="Reverchon S."/>
            <person name="Hugouvieux-Cotte-Pattat N."/>
            <person name="Condemine G."/>
            <person name="Bohin J.P."/>
            <person name="Van Gijsegem F."/>
            <person name="Yang S."/>
            <person name="Franza T."/>
            <person name="Expert D."/>
            <person name="Plunkett G. III"/>
            <person name="San Francisco M.J."/>
            <person name="Charkowski A.O."/>
            <person name="Py B."/>
            <person name="Bell K."/>
            <person name="Rauscher L."/>
            <person name="Rodriguez-Palenzuela P."/>
            <person name="Toussaint A."/>
            <person name="Holeva M.C."/>
            <person name="He S.Y."/>
            <person name="Douet V."/>
            <person name="Boccara M."/>
            <person name="Blanco C."/>
            <person name="Toth I."/>
            <person name="Anderson B.D."/>
            <person name="Biehl B.S."/>
            <person name="Mau B."/>
            <person name="Flynn S.M."/>
            <person name="Barras F."/>
            <person name="Lindeberg M."/>
            <person name="Birch P.R."/>
            <person name="Tsuyumu S."/>
            <person name="Shi X."/>
            <person name="Hibbing M."/>
            <person name="Yap M.N."/>
            <person name="Carpentier M."/>
            <person name="Dassa E."/>
            <person name="Umehara M."/>
            <person name="Kim J.F."/>
            <person name="Rusch M."/>
            <person name="Soni P."/>
            <person name="Mayhew G.F."/>
            <person name="Fouts D.E."/>
            <person name="Gill S.R."/>
            <person name="Blattner F.R."/>
            <person name="Keen N.T."/>
            <person name="Perna N.T."/>
        </authorList>
    </citation>
    <scope>NUCLEOTIDE SEQUENCE [LARGE SCALE GENOMIC DNA]</scope>
    <source>
        <strain evidence="3 4">3937</strain>
    </source>
</reference>
<evidence type="ECO:0000256" key="1">
    <source>
        <dbReference type="ARBA" id="ARBA00006484"/>
    </source>
</evidence>
<dbReference type="eggNOG" id="COG1028">
    <property type="taxonomic scope" value="Bacteria"/>
</dbReference>
<evidence type="ECO:0000313" key="3">
    <source>
        <dbReference type="EMBL" id="ADM98110.1"/>
    </source>
</evidence>
<dbReference type="STRING" id="198628.Dda3937_01236"/>
<evidence type="ECO:0000313" key="4">
    <source>
        <dbReference type="Proteomes" id="UP000006859"/>
    </source>
</evidence>
<dbReference type="GO" id="GO:0016491">
    <property type="term" value="F:oxidoreductase activity"/>
    <property type="evidence" value="ECO:0007669"/>
    <property type="project" value="UniProtKB-KW"/>
</dbReference>
<dbReference type="PRINTS" id="PR00081">
    <property type="entry name" value="GDHRDH"/>
</dbReference>
<dbReference type="SUPFAM" id="SSF51735">
    <property type="entry name" value="NAD(P)-binding Rossmann-fold domains"/>
    <property type="match status" value="1"/>
</dbReference>
<organism evidence="3 4">
    <name type="scientific">Dickeya dadantii (strain 3937)</name>
    <name type="common">Erwinia chrysanthemi (strain 3937)</name>
    <dbReference type="NCBI Taxonomy" id="198628"/>
    <lineage>
        <taxon>Bacteria</taxon>
        <taxon>Pseudomonadati</taxon>
        <taxon>Pseudomonadota</taxon>
        <taxon>Gammaproteobacteria</taxon>
        <taxon>Enterobacterales</taxon>
        <taxon>Pectobacteriaceae</taxon>
        <taxon>Dickeya</taxon>
    </lineage>
</organism>
<accession>E0SL75</accession>
<dbReference type="Proteomes" id="UP000006859">
    <property type="component" value="Chromosome"/>
</dbReference>
<keyword evidence="2" id="KW-0560">Oxidoreductase</keyword>
<dbReference type="InterPro" id="IPR036291">
    <property type="entry name" value="NAD(P)-bd_dom_sf"/>
</dbReference>
<gene>
    <name evidence="3" type="ordered locus">Dda3937_01236</name>
</gene>
<dbReference type="InterPro" id="IPR020904">
    <property type="entry name" value="Sc_DH/Rdtase_CS"/>
</dbReference>
<dbReference type="Gene3D" id="3.40.50.720">
    <property type="entry name" value="NAD(P)-binding Rossmann-like Domain"/>
    <property type="match status" value="1"/>
</dbReference>